<dbReference type="GeneID" id="82149022"/>
<evidence type="ECO:0000259" key="6">
    <source>
        <dbReference type="Pfam" id="PF08281"/>
    </source>
</evidence>
<accession>A0A4Z0V6M1</accession>
<dbReference type="GO" id="GO:0006352">
    <property type="term" value="P:DNA-templated transcription initiation"/>
    <property type="evidence" value="ECO:0007669"/>
    <property type="project" value="InterPro"/>
</dbReference>
<evidence type="ECO:0000313" key="7">
    <source>
        <dbReference type="EMBL" id="TGG39974.1"/>
    </source>
</evidence>
<dbReference type="InterPro" id="IPR014284">
    <property type="entry name" value="RNA_pol_sigma-70_dom"/>
</dbReference>
<comment type="similarity">
    <text evidence="1">Belongs to the sigma-70 factor family. ECF subfamily.</text>
</comment>
<evidence type="ECO:0000256" key="3">
    <source>
        <dbReference type="ARBA" id="ARBA00023082"/>
    </source>
</evidence>
<dbReference type="InterPro" id="IPR007627">
    <property type="entry name" value="RNA_pol_sigma70_r2"/>
</dbReference>
<feature type="domain" description="RNA polymerase sigma-70 region 2" evidence="5">
    <location>
        <begin position="27"/>
        <end position="96"/>
    </location>
</feature>
<sequence length="191" mass="21797">MAVDITDKEDILVERARTGDRSAQKTLYRLHIRYLTAVCTRYIINPEDVKDVLQESFMRIFSSLGAFEYRGPGSLKGWMSRIVVNQSMKFLERSGRMVFTELTSDTESSAGYHEPDLDEVPASVIHGLIRELPDGYRTIFNLYVIEEKSHKEIAGMLNIKESTSASQLHRAKSMLAAKIKDYQTTNERVTI</sequence>
<evidence type="ECO:0000256" key="2">
    <source>
        <dbReference type="ARBA" id="ARBA00023015"/>
    </source>
</evidence>
<gene>
    <name evidence="7" type="ORF">EZ315_04395</name>
</gene>
<comment type="caution">
    <text evidence="7">The sequence shown here is derived from an EMBL/GenBank/DDBJ whole genome shotgun (WGS) entry which is preliminary data.</text>
</comment>
<dbReference type="EMBL" id="SJSA01000001">
    <property type="protein sequence ID" value="TGG39974.1"/>
    <property type="molecule type" value="Genomic_DNA"/>
</dbReference>
<evidence type="ECO:0000256" key="1">
    <source>
        <dbReference type="ARBA" id="ARBA00010641"/>
    </source>
</evidence>
<dbReference type="SUPFAM" id="SSF88659">
    <property type="entry name" value="Sigma3 and sigma4 domains of RNA polymerase sigma factors"/>
    <property type="match status" value="1"/>
</dbReference>
<evidence type="ECO:0000256" key="4">
    <source>
        <dbReference type="ARBA" id="ARBA00023163"/>
    </source>
</evidence>
<keyword evidence="3" id="KW-0731">Sigma factor</keyword>
<dbReference type="CDD" id="cd06171">
    <property type="entry name" value="Sigma70_r4"/>
    <property type="match status" value="1"/>
</dbReference>
<evidence type="ECO:0000259" key="5">
    <source>
        <dbReference type="Pfam" id="PF04542"/>
    </source>
</evidence>
<dbReference type="PANTHER" id="PTHR43133:SF46">
    <property type="entry name" value="RNA POLYMERASE SIGMA-70 FACTOR ECF SUBFAMILY"/>
    <property type="match status" value="1"/>
</dbReference>
<dbReference type="InterPro" id="IPR013249">
    <property type="entry name" value="RNA_pol_sigma70_r4_t2"/>
</dbReference>
<dbReference type="GO" id="GO:0016987">
    <property type="term" value="F:sigma factor activity"/>
    <property type="evidence" value="ECO:0007669"/>
    <property type="project" value="UniProtKB-KW"/>
</dbReference>
<keyword evidence="2" id="KW-0805">Transcription regulation</keyword>
<keyword evidence="4" id="KW-0804">Transcription</keyword>
<dbReference type="InterPro" id="IPR039425">
    <property type="entry name" value="RNA_pol_sigma-70-like"/>
</dbReference>
<proteinExistence type="inferred from homology"/>
<dbReference type="SUPFAM" id="SSF88946">
    <property type="entry name" value="Sigma2 domain of RNA polymerase sigma factors"/>
    <property type="match status" value="1"/>
</dbReference>
<dbReference type="InterPro" id="IPR036388">
    <property type="entry name" value="WH-like_DNA-bd_sf"/>
</dbReference>
<dbReference type="Proteomes" id="UP000297635">
    <property type="component" value="Unassembled WGS sequence"/>
</dbReference>
<reference evidence="7 8" key="1">
    <citation type="submission" date="2019-02" db="EMBL/GenBank/DDBJ databases">
        <title>Isolation and identification of novel species under the genus Muribaculum.</title>
        <authorList>
            <person name="Miyake S."/>
            <person name="Ding Y."/>
            <person name="Low A."/>
            <person name="Soh M."/>
            <person name="Seedorf H."/>
        </authorList>
    </citation>
    <scope>NUCLEOTIDE SEQUENCE [LARGE SCALE GENOMIC DNA]</scope>
    <source>
        <strain evidence="7 8">TLL-A3</strain>
    </source>
</reference>
<organism evidence="7 8">
    <name type="scientific">Duncaniella freteri</name>
    <dbReference type="NCBI Taxonomy" id="2530391"/>
    <lineage>
        <taxon>Bacteria</taxon>
        <taxon>Pseudomonadati</taxon>
        <taxon>Bacteroidota</taxon>
        <taxon>Bacteroidia</taxon>
        <taxon>Bacteroidales</taxon>
        <taxon>Muribaculaceae</taxon>
        <taxon>Duncaniella</taxon>
    </lineage>
</organism>
<dbReference type="NCBIfam" id="TIGR02937">
    <property type="entry name" value="sigma70-ECF"/>
    <property type="match status" value="1"/>
</dbReference>
<dbReference type="PANTHER" id="PTHR43133">
    <property type="entry name" value="RNA POLYMERASE ECF-TYPE SIGMA FACTO"/>
    <property type="match status" value="1"/>
</dbReference>
<name>A0A4Z0V6M1_9BACT</name>
<dbReference type="GO" id="GO:0003677">
    <property type="term" value="F:DNA binding"/>
    <property type="evidence" value="ECO:0007669"/>
    <property type="project" value="InterPro"/>
</dbReference>
<dbReference type="AlphaFoldDB" id="A0A4Z0V6M1"/>
<evidence type="ECO:0000313" key="8">
    <source>
        <dbReference type="Proteomes" id="UP000297635"/>
    </source>
</evidence>
<dbReference type="Pfam" id="PF08281">
    <property type="entry name" value="Sigma70_r4_2"/>
    <property type="match status" value="1"/>
</dbReference>
<dbReference type="InterPro" id="IPR013325">
    <property type="entry name" value="RNA_pol_sigma_r2"/>
</dbReference>
<feature type="domain" description="RNA polymerase sigma factor 70 region 4 type 2" evidence="6">
    <location>
        <begin position="125"/>
        <end position="175"/>
    </location>
</feature>
<dbReference type="Gene3D" id="1.10.1740.10">
    <property type="match status" value="1"/>
</dbReference>
<dbReference type="Pfam" id="PF04542">
    <property type="entry name" value="Sigma70_r2"/>
    <property type="match status" value="1"/>
</dbReference>
<dbReference type="Gene3D" id="1.10.10.10">
    <property type="entry name" value="Winged helix-like DNA-binding domain superfamily/Winged helix DNA-binding domain"/>
    <property type="match status" value="1"/>
</dbReference>
<dbReference type="InterPro" id="IPR013324">
    <property type="entry name" value="RNA_pol_sigma_r3/r4-like"/>
</dbReference>
<protein>
    <submittedName>
        <fullName evidence="7">Sigma-70 family RNA polymerase sigma factor</fullName>
    </submittedName>
</protein>
<dbReference type="RefSeq" id="WP_135470946.1">
    <property type="nucleotide sequence ID" value="NZ_CASCNC010000025.1"/>
</dbReference>
<keyword evidence="8" id="KW-1185">Reference proteome</keyword>